<dbReference type="EMBL" id="JAIBCX010000021">
    <property type="protein sequence ID" value="MCJ8354207.1"/>
    <property type="molecule type" value="Genomic_DNA"/>
</dbReference>
<dbReference type="GO" id="GO:0030313">
    <property type="term" value="C:cell envelope"/>
    <property type="evidence" value="ECO:0007669"/>
    <property type="project" value="UniProtKB-SubCell"/>
</dbReference>
<feature type="transmembrane region" description="Helical" evidence="3">
    <location>
        <begin position="372"/>
        <end position="391"/>
    </location>
</feature>
<name>A0AAW5ETT5_NOVHA</name>
<feature type="transmembrane region" description="Helical" evidence="3">
    <location>
        <begin position="411"/>
        <end position="428"/>
    </location>
</feature>
<dbReference type="PANTHER" id="PTHR32347">
    <property type="entry name" value="EFFLUX SYSTEM COMPONENT YKNX-RELATED"/>
    <property type="match status" value="1"/>
</dbReference>
<dbReference type="Proteomes" id="UP001202887">
    <property type="component" value="Unassembled WGS sequence"/>
</dbReference>
<protein>
    <submittedName>
        <fullName evidence="4">HlyD family efflux transporter periplasmic adaptor subunit</fullName>
    </submittedName>
</protein>
<reference evidence="4" key="2">
    <citation type="submission" date="2022-03" db="EMBL/GenBank/DDBJ databases">
        <authorList>
            <person name="Ryngajllo M."/>
            <person name="Jacek P."/>
            <person name="Kubiak K."/>
        </authorList>
    </citation>
    <scope>NUCLEOTIDE SEQUENCE</scope>
    <source>
        <strain evidence="4">SI1</strain>
    </source>
</reference>
<proteinExistence type="predicted"/>
<sequence length="699" mass="76992">MTDWPPLRDDLDLVRGPMLDGLPTWTLHDPVSNRFFRLSWKETEILVHWSLGDAQAIAHSVSAVMGRVCAPGEVMAVAEFCHRMHLVDAVSPATLAHERAAQRQGIWQWLLHHYLFLRIPLVRPNALLSAMLPWCGWMFSRWFWGGVGVLSLLGFWGIALRWEEYRAGLHGLLSMRGLVSVALALGAAKLVHEFGHGITARRMGCDVPAMGVAFLVLMPVFWTDTTDAWRLQDARGRVAIDAAGMLSELVLAAVASVLWAVLPDGGARQAALVLSGSVWISAVLLNLSPLMRFDGYYIASDLLGVPNLQSRGYALGRWQLRTWLFGHQAPPPEHMRRGRAIGVLCYAFASMVYRFFLFLGIAVLVYREVFKALGIVLFGIEIWFFLVGPILREIRQWGRLMQAASRWRRGVVLGVMVVGVLVAVVPWNRTVRVDGLWRPAMQARLRTAEAGALVWLLAPGTEVTRGQVVAHLVSEDLQAGRDVAQARLQTSLAELRRAGFAGESGDRAMLSTMADTQEEVSRGRHDVAAAEGRIDALDIRAPFDGVVVDVDPQAYQGEVFPKHTPLFSLLSQEPGVVVGYVGETDIRGIHAGTKGRFWSKTGGPPLCLTVERVSDANAEAIEELELAQPSGGHVAVHRDRHDTWQADLPLYRVVARVDAPAPAPAARIFGLMVLDAPSSSFALQVYRRAASLLVRESGF</sequence>
<evidence type="ECO:0000256" key="2">
    <source>
        <dbReference type="ARBA" id="ARBA00023054"/>
    </source>
</evidence>
<keyword evidence="2" id="KW-0175">Coiled coil</keyword>
<evidence type="ECO:0000313" key="4">
    <source>
        <dbReference type="EMBL" id="MCJ8354207.1"/>
    </source>
</evidence>
<dbReference type="InterPro" id="IPR050465">
    <property type="entry name" value="UPF0194_transport"/>
</dbReference>
<evidence type="ECO:0000313" key="5">
    <source>
        <dbReference type="Proteomes" id="UP001202887"/>
    </source>
</evidence>
<evidence type="ECO:0000256" key="1">
    <source>
        <dbReference type="ARBA" id="ARBA00004196"/>
    </source>
</evidence>
<keyword evidence="3" id="KW-0812">Transmembrane</keyword>
<comment type="caution">
    <text evidence="4">The sequence shown here is derived from an EMBL/GenBank/DDBJ whole genome shotgun (WGS) entry which is preliminary data.</text>
</comment>
<dbReference type="AlphaFoldDB" id="A0AAW5ETT5"/>
<feature type="transmembrane region" description="Helical" evidence="3">
    <location>
        <begin position="343"/>
        <end position="366"/>
    </location>
</feature>
<evidence type="ECO:0000256" key="3">
    <source>
        <dbReference type="SAM" id="Phobius"/>
    </source>
</evidence>
<comment type="subcellular location">
    <subcellularLocation>
        <location evidence="1">Cell envelope</location>
    </subcellularLocation>
</comment>
<organism evidence="4 5">
    <name type="scientific">Novacetimonas hansenii</name>
    <name type="common">Komagataeibacter hansenii</name>
    <dbReference type="NCBI Taxonomy" id="436"/>
    <lineage>
        <taxon>Bacteria</taxon>
        <taxon>Pseudomonadati</taxon>
        <taxon>Pseudomonadota</taxon>
        <taxon>Alphaproteobacteria</taxon>
        <taxon>Acetobacterales</taxon>
        <taxon>Acetobacteraceae</taxon>
        <taxon>Novacetimonas</taxon>
    </lineage>
</organism>
<gene>
    <name evidence="4" type="ORF">K1W68_09455</name>
</gene>
<feature type="transmembrane region" description="Helical" evidence="3">
    <location>
        <begin position="207"/>
        <end position="226"/>
    </location>
</feature>
<keyword evidence="3" id="KW-0472">Membrane</keyword>
<dbReference type="RefSeq" id="WP_247067116.1">
    <property type="nucleotide sequence ID" value="NZ_CP094848.1"/>
</dbReference>
<reference evidence="4" key="1">
    <citation type="journal article" date="2021" name="Polymers (Basel)">
        <title>Highly Stretchable Bacterial Cellulose Produced by Komagataeibacter hansenii SI1.</title>
        <authorList>
            <person name="Cielecka I."/>
            <person name="Ryngajllo M."/>
            <person name="Maniukiewicz W."/>
            <person name="Bielecki S."/>
        </authorList>
    </citation>
    <scope>NUCLEOTIDE SEQUENCE</scope>
    <source>
        <strain evidence="4">SI1</strain>
    </source>
</reference>
<feature type="transmembrane region" description="Helical" evidence="3">
    <location>
        <begin position="142"/>
        <end position="160"/>
    </location>
</feature>
<accession>A0AAW5ETT5</accession>
<feature type="transmembrane region" description="Helical" evidence="3">
    <location>
        <begin position="167"/>
        <end position="187"/>
    </location>
</feature>
<feature type="transmembrane region" description="Helical" evidence="3">
    <location>
        <begin position="238"/>
        <end position="261"/>
    </location>
</feature>
<feature type="transmembrane region" description="Helical" evidence="3">
    <location>
        <begin position="267"/>
        <end position="287"/>
    </location>
</feature>
<keyword evidence="3" id="KW-1133">Transmembrane helix</keyword>
<dbReference type="PANTHER" id="PTHR32347:SF27">
    <property type="entry name" value="RND EFFLUX PUMP MEMBRANE FUSION PROTEIN BARREL-SANDWICH DOMAIN-CONTAINING PROTEIN"/>
    <property type="match status" value="1"/>
</dbReference>